<dbReference type="Proteomes" id="UP000095282">
    <property type="component" value="Unplaced"/>
</dbReference>
<evidence type="ECO:0000313" key="2">
    <source>
        <dbReference type="Proteomes" id="UP000095282"/>
    </source>
</evidence>
<sequence length="228" mass="26099">MSDSDDEQPLVGELGGERQVRVVDNQQQHQAPQEIDDLPPQPVYRRNRAYRRQVVPVSELNGVIEYRYMLVRADRRDRRNQPIRRPNAPVSPPSPPDSPNQHPNDPCQNQEIHHQIIRPIPLRLGDDNGIEAFLYQHAFIERGLPLHPPPQPEILRHPRLPFDSPPDFLFLPPFVANIGQLPQHPVDRIFNGIPLVPRPLPIHGQMRAAEPLNENSDSDTDTPQDPHP</sequence>
<evidence type="ECO:0000313" key="3">
    <source>
        <dbReference type="WBParaSite" id="Csp11.Scaffold629.g10159.t1"/>
    </source>
</evidence>
<feature type="compositionally biased region" description="Pro residues" evidence="1">
    <location>
        <begin position="89"/>
        <end position="98"/>
    </location>
</feature>
<organism evidence="2 3">
    <name type="scientific">Caenorhabditis tropicalis</name>
    <dbReference type="NCBI Taxonomy" id="1561998"/>
    <lineage>
        <taxon>Eukaryota</taxon>
        <taxon>Metazoa</taxon>
        <taxon>Ecdysozoa</taxon>
        <taxon>Nematoda</taxon>
        <taxon>Chromadorea</taxon>
        <taxon>Rhabditida</taxon>
        <taxon>Rhabditina</taxon>
        <taxon>Rhabditomorpha</taxon>
        <taxon>Rhabditoidea</taxon>
        <taxon>Rhabditidae</taxon>
        <taxon>Peloderinae</taxon>
        <taxon>Caenorhabditis</taxon>
    </lineage>
</organism>
<proteinExistence type="predicted"/>
<evidence type="ECO:0000256" key="1">
    <source>
        <dbReference type="SAM" id="MobiDB-lite"/>
    </source>
</evidence>
<name>A0A1I7TND8_9PELO</name>
<accession>A0A1I7TND8</accession>
<reference evidence="3" key="1">
    <citation type="submission" date="2016-11" db="UniProtKB">
        <authorList>
            <consortium name="WormBaseParasite"/>
        </authorList>
    </citation>
    <scope>IDENTIFICATION</scope>
</reference>
<feature type="region of interest" description="Disordered" evidence="1">
    <location>
        <begin position="209"/>
        <end position="228"/>
    </location>
</feature>
<feature type="region of interest" description="Disordered" evidence="1">
    <location>
        <begin position="1"/>
        <end position="42"/>
    </location>
</feature>
<keyword evidence="2" id="KW-1185">Reference proteome</keyword>
<dbReference type="WBParaSite" id="Csp11.Scaffold629.g10159.t1">
    <property type="protein sequence ID" value="Csp11.Scaffold629.g10159.t1"/>
    <property type="gene ID" value="Csp11.Scaffold629.g10159"/>
</dbReference>
<dbReference type="AlphaFoldDB" id="A0A1I7TND8"/>
<protein>
    <submittedName>
        <fullName evidence="3">DM5 domain-containing protein</fullName>
    </submittedName>
</protein>
<feature type="region of interest" description="Disordered" evidence="1">
    <location>
        <begin position="76"/>
        <end position="108"/>
    </location>
</feature>